<gene>
    <name evidence="2" type="ORF">PanWU01x14_369310</name>
</gene>
<organism evidence="2 3">
    <name type="scientific">Parasponia andersonii</name>
    <name type="common">Sponia andersonii</name>
    <dbReference type="NCBI Taxonomy" id="3476"/>
    <lineage>
        <taxon>Eukaryota</taxon>
        <taxon>Viridiplantae</taxon>
        <taxon>Streptophyta</taxon>
        <taxon>Embryophyta</taxon>
        <taxon>Tracheophyta</taxon>
        <taxon>Spermatophyta</taxon>
        <taxon>Magnoliopsida</taxon>
        <taxon>eudicotyledons</taxon>
        <taxon>Gunneridae</taxon>
        <taxon>Pentapetalae</taxon>
        <taxon>rosids</taxon>
        <taxon>fabids</taxon>
        <taxon>Rosales</taxon>
        <taxon>Cannabaceae</taxon>
        <taxon>Parasponia</taxon>
    </lineage>
</organism>
<feature type="non-terminal residue" evidence="2">
    <location>
        <position position="1"/>
    </location>
</feature>
<reference evidence="3" key="1">
    <citation type="submission" date="2016-06" db="EMBL/GenBank/DDBJ databases">
        <title>Parallel loss of symbiosis genes in relatives of nitrogen-fixing non-legume Parasponia.</title>
        <authorList>
            <person name="Van Velzen R."/>
            <person name="Holmer R."/>
            <person name="Bu F."/>
            <person name="Rutten L."/>
            <person name="Van Zeijl A."/>
            <person name="Liu W."/>
            <person name="Santuari L."/>
            <person name="Cao Q."/>
            <person name="Sharma T."/>
            <person name="Shen D."/>
            <person name="Roswanjaya Y."/>
            <person name="Wardhani T."/>
            <person name="Kalhor M.S."/>
            <person name="Jansen J."/>
            <person name="Van den Hoogen J."/>
            <person name="Gungor B."/>
            <person name="Hartog M."/>
            <person name="Hontelez J."/>
            <person name="Verver J."/>
            <person name="Yang W.-C."/>
            <person name="Schijlen E."/>
            <person name="Repin R."/>
            <person name="Schilthuizen M."/>
            <person name="Schranz E."/>
            <person name="Heidstra R."/>
            <person name="Miyata K."/>
            <person name="Fedorova E."/>
            <person name="Kohlen W."/>
            <person name="Bisseling T."/>
            <person name="Smit S."/>
            <person name="Geurts R."/>
        </authorList>
    </citation>
    <scope>NUCLEOTIDE SEQUENCE [LARGE SCALE GENOMIC DNA]</scope>
    <source>
        <strain evidence="3">cv. WU1-14</strain>
    </source>
</reference>
<accession>A0A2P5A4Q0</accession>
<dbReference type="Proteomes" id="UP000237105">
    <property type="component" value="Unassembled WGS sequence"/>
</dbReference>
<name>A0A2P5A4Q0_PARAD</name>
<keyword evidence="3" id="KW-1185">Reference proteome</keyword>
<feature type="compositionally biased region" description="Polar residues" evidence="1">
    <location>
        <begin position="20"/>
        <end position="37"/>
    </location>
</feature>
<evidence type="ECO:0000313" key="3">
    <source>
        <dbReference type="Proteomes" id="UP000237105"/>
    </source>
</evidence>
<evidence type="ECO:0000313" key="2">
    <source>
        <dbReference type="EMBL" id="PON31516.1"/>
    </source>
</evidence>
<proteinExistence type="predicted"/>
<dbReference type="EMBL" id="JXTB01001012">
    <property type="protein sequence ID" value="PON31516.1"/>
    <property type="molecule type" value="Genomic_DNA"/>
</dbReference>
<comment type="caution">
    <text evidence="2">The sequence shown here is derived from an EMBL/GenBank/DDBJ whole genome shotgun (WGS) entry which is preliminary data.</text>
</comment>
<protein>
    <submittedName>
        <fullName evidence="2">Uncharacterized protein</fullName>
    </submittedName>
</protein>
<feature type="region of interest" description="Disordered" evidence="1">
    <location>
        <begin position="1"/>
        <end position="42"/>
    </location>
</feature>
<evidence type="ECO:0000256" key="1">
    <source>
        <dbReference type="SAM" id="MobiDB-lite"/>
    </source>
</evidence>
<dbReference type="AlphaFoldDB" id="A0A2P5A4Q0"/>
<sequence>LSEVRAEPIPDPGWTWPSLILTSTAGGRKPQGSSTRVQWKATHDSDPRFNAILSRCVQGANRPDRTVICPNLTPDRLEP</sequence>